<feature type="signal peptide" evidence="2">
    <location>
        <begin position="1"/>
        <end position="33"/>
    </location>
</feature>
<dbReference type="EMBL" id="LATL02000009">
    <property type="protein sequence ID" value="KKD36757.1"/>
    <property type="molecule type" value="Genomic_DNA"/>
</dbReference>
<organism evidence="3 4">
    <name type="scientific">Limnoraphis robusta CS-951</name>
    <dbReference type="NCBI Taxonomy" id="1637645"/>
    <lineage>
        <taxon>Bacteria</taxon>
        <taxon>Bacillati</taxon>
        <taxon>Cyanobacteriota</taxon>
        <taxon>Cyanophyceae</taxon>
        <taxon>Oscillatoriophycideae</taxon>
        <taxon>Oscillatoriales</taxon>
        <taxon>Sirenicapillariaceae</taxon>
        <taxon>Limnoraphis</taxon>
    </lineage>
</organism>
<name>A0A0F5YDQ2_9CYAN</name>
<keyword evidence="2" id="KW-0732">Signal</keyword>
<dbReference type="AlphaFoldDB" id="A0A0F5YDQ2"/>
<gene>
    <name evidence="3" type="ORF">WN50_17990</name>
</gene>
<feature type="chain" id="PRO_5002497630" evidence="2">
    <location>
        <begin position="34"/>
        <end position="191"/>
    </location>
</feature>
<feature type="compositionally biased region" description="Basic and acidic residues" evidence="1">
    <location>
        <begin position="59"/>
        <end position="77"/>
    </location>
</feature>
<protein>
    <submittedName>
        <fullName evidence="3">Uncharacterized protein</fullName>
    </submittedName>
</protein>
<proteinExistence type="predicted"/>
<sequence length="191" mass="21819">MAQSKQSGLILLKLALLGLSFPVAITSFSPTHANPKPNNSWEYAQAIDQPTPQPNTSAESEKTNQLTEDKTEVESENNQEKKQQWWLLSIPVLAVLYLGTLRFRPLWLLSLPAEFSIPQTPINPPMKIPVGLLRFLKYRPRVLDAWVEKHLETFQKNFLKEETVDDRKDYVAVPVILNDKEIDEITPENLS</sequence>
<feature type="compositionally biased region" description="Polar residues" evidence="1">
    <location>
        <begin position="47"/>
        <end position="58"/>
    </location>
</feature>
<evidence type="ECO:0000313" key="4">
    <source>
        <dbReference type="Proteomes" id="UP000033607"/>
    </source>
</evidence>
<evidence type="ECO:0000256" key="1">
    <source>
        <dbReference type="SAM" id="MobiDB-lite"/>
    </source>
</evidence>
<evidence type="ECO:0000256" key="2">
    <source>
        <dbReference type="SAM" id="SignalP"/>
    </source>
</evidence>
<comment type="caution">
    <text evidence="3">The sequence shown here is derived from an EMBL/GenBank/DDBJ whole genome shotgun (WGS) entry which is preliminary data.</text>
</comment>
<accession>A0A0F5YDQ2</accession>
<dbReference type="Proteomes" id="UP000033607">
    <property type="component" value="Unassembled WGS sequence"/>
</dbReference>
<evidence type="ECO:0000313" key="3">
    <source>
        <dbReference type="EMBL" id="KKD36757.1"/>
    </source>
</evidence>
<feature type="region of interest" description="Disordered" evidence="1">
    <location>
        <begin position="47"/>
        <end position="77"/>
    </location>
</feature>
<dbReference type="RefSeq" id="WP_046279957.1">
    <property type="nucleotide sequence ID" value="NZ_LATL02000009.1"/>
</dbReference>
<reference evidence="3 4" key="1">
    <citation type="submission" date="2015-06" db="EMBL/GenBank/DDBJ databases">
        <title>Draft genome assembly of filamentous brackish cyanobacterium Limnoraphis robusta strain CS-951.</title>
        <authorList>
            <person name="Willis A."/>
            <person name="Parks M."/>
            <person name="Burford M.A."/>
        </authorList>
    </citation>
    <scope>NUCLEOTIDE SEQUENCE [LARGE SCALE GENOMIC DNA]</scope>
    <source>
        <strain evidence="3 4">CS-951</strain>
    </source>
</reference>